<sequence>MSIYKQKRNKEEYDSIKSLCFQYPCKYGIECSGYYLEADEVSYKDTEILNEASVDIRIRVDKAQTEDPIYDEDLIQHNDDDDNDDNDDDDNDDSDNDDAVMIIASKENLLQYTQKKAYIRSKDSTILRRRTYECSYASTHEPQNKILEENRRNRDSHIIGCPWHIILAFPRSVDKIQINNIIGEHKHVMNSLIAKIAP</sequence>
<evidence type="ECO:0000313" key="3">
    <source>
        <dbReference type="Proteomes" id="UP000266673"/>
    </source>
</evidence>
<proteinExistence type="predicted"/>
<evidence type="ECO:0000256" key="1">
    <source>
        <dbReference type="SAM" id="MobiDB-lite"/>
    </source>
</evidence>
<dbReference type="Proteomes" id="UP000266673">
    <property type="component" value="Unassembled WGS sequence"/>
</dbReference>
<dbReference type="STRING" id="44941.A0A397UGX0"/>
<feature type="region of interest" description="Disordered" evidence="1">
    <location>
        <begin position="68"/>
        <end position="97"/>
    </location>
</feature>
<name>A0A397UGX0_9GLOM</name>
<gene>
    <name evidence="2" type="ORF">C2G38_2209106</name>
</gene>
<dbReference type="AlphaFoldDB" id="A0A397UGX0"/>
<comment type="caution">
    <text evidence="2">The sequence shown here is derived from an EMBL/GenBank/DDBJ whole genome shotgun (WGS) entry which is preliminary data.</text>
</comment>
<keyword evidence="3" id="KW-1185">Reference proteome</keyword>
<protein>
    <submittedName>
        <fullName evidence="2">Uncharacterized protein</fullName>
    </submittedName>
</protein>
<dbReference type="OrthoDB" id="2408609at2759"/>
<evidence type="ECO:0000313" key="2">
    <source>
        <dbReference type="EMBL" id="RIB09374.1"/>
    </source>
</evidence>
<dbReference type="EMBL" id="QKWP01001384">
    <property type="protein sequence ID" value="RIB09374.1"/>
    <property type="molecule type" value="Genomic_DNA"/>
</dbReference>
<reference evidence="2 3" key="1">
    <citation type="submission" date="2018-06" db="EMBL/GenBank/DDBJ databases">
        <title>Comparative genomics reveals the genomic features of Rhizophagus irregularis, R. cerebriforme, R. diaphanum and Gigaspora rosea, and their symbiotic lifestyle signature.</title>
        <authorList>
            <person name="Morin E."/>
            <person name="San Clemente H."/>
            <person name="Chen E.C.H."/>
            <person name="De La Providencia I."/>
            <person name="Hainaut M."/>
            <person name="Kuo A."/>
            <person name="Kohler A."/>
            <person name="Murat C."/>
            <person name="Tang N."/>
            <person name="Roy S."/>
            <person name="Loubradou J."/>
            <person name="Henrissat B."/>
            <person name="Grigoriev I.V."/>
            <person name="Corradi N."/>
            <person name="Roux C."/>
            <person name="Martin F.M."/>
        </authorList>
    </citation>
    <scope>NUCLEOTIDE SEQUENCE [LARGE SCALE GENOMIC DNA]</scope>
    <source>
        <strain evidence="2 3">DAOM 194757</strain>
    </source>
</reference>
<accession>A0A397UGX0</accession>
<organism evidence="2 3">
    <name type="scientific">Gigaspora rosea</name>
    <dbReference type="NCBI Taxonomy" id="44941"/>
    <lineage>
        <taxon>Eukaryota</taxon>
        <taxon>Fungi</taxon>
        <taxon>Fungi incertae sedis</taxon>
        <taxon>Mucoromycota</taxon>
        <taxon>Glomeromycotina</taxon>
        <taxon>Glomeromycetes</taxon>
        <taxon>Diversisporales</taxon>
        <taxon>Gigasporaceae</taxon>
        <taxon>Gigaspora</taxon>
    </lineage>
</organism>